<keyword evidence="4" id="KW-1185">Reference proteome</keyword>
<dbReference type="PANTHER" id="PTHR43264">
    <property type="match status" value="1"/>
</dbReference>
<evidence type="ECO:0000313" key="3">
    <source>
        <dbReference type="EMBL" id="TAA75884.1"/>
    </source>
</evidence>
<evidence type="ECO:0000313" key="4">
    <source>
        <dbReference type="Proteomes" id="UP000316238"/>
    </source>
</evidence>
<gene>
    <name evidence="3" type="ORF">CDV28_1026</name>
</gene>
<keyword evidence="1" id="KW-0732">Signal</keyword>
<dbReference type="Proteomes" id="UP000316238">
    <property type="component" value="Unassembled WGS sequence"/>
</dbReference>
<proteinExistence type="predicted"/>
<dbReference type="PANTHER" id="PTHR43264:SF1">
    <property type="entry name" value="INOSINE_URIDINE-PREFERRING NUCLEOSIDE HYDROLASE DOMAIN-CONTAINING PROTEIN"/>
    <property type="match status" value="1"/>
</dbReference>
<accession>A0A521G4D2</accession>
<name>A0A521G4D2_9BACT</name>
<evidence type="ECO:0000259" key="2">
    <source>
        <dbReference type="Pfam" id="PF01156"/>
    </source>
</evidence>
<evidence type="ECO:0000256" key="1">
    <source>
        <dbReference type="SAM" id="SignalP"/>
    </source>
</evidence>
<feature type="chain" id="PRO_5022215628" evidence="1">
    <location>
        <begin position="26"/>
        <end position="326"/>
    </location>
</feature>
<comment type="caution">
    <text evidence="3">The sequence shown here is derived from an EMBL/GenBank/DDBJ whole genome shotgun (WGS) entry which is preliminary data.</text>
</comment>
<sequence length="326" mass="35411">MKAAFVLAILLLVITLSGCGGSSSAELPLVILDTDISSDADDVGAVAILHNLANQGKVNVLAMMVSSGDRWSVPCLQALNVWFGRRPEIPIGKAQDGIVGDESSYTRAVAEEFAPSTSTATVPDAVQLYRRVLAAQADSSVTLVSIGYLTNLHHLLQSKPDAVSPLNGAALVRQKVKRLVCMGGQYPSGREWNFYQDAKAAMDVISHWPVPIVFVGFEIGKDIMTGATLRNLPAPNPLRRSYELHNKLAGRPSWDQLAVYYAVMTANGEQSDWWAKVYGRNSVRDDGSNSWLNQQQSKIDHAYLVQRGESATITAKIEQLMLTSAQ</sequence>
<dbReference type="Pfam" id="PF01156">
    <property type="entry name" value="IU_nuc_hydro"/>
    <property type="match status" value="1"/>
</dbReference>
<dbReference type="Gene3D" id="3.90.245.10">
    <property type="entry name" value="Ribonucleoside hydrolase-like"/>
    <property type="match status" value="1"/>
</dbReference>
<organism evidence="3 4">
    <name type="scientific">Candidatus Electronema aureum</name>
    <dbReference type="NCBI Taxonomy" id="2005002"/>
    <lineage>
        <taxon>Bacteria</taxon>
        <taxon>Pseudomonadati</taxon>
        <taxon>Thermodesulfobacteriota</taxon>
        <taxon>Desulfobulbia</taxon>
        <taxon>Desulfobulbales</taxon>
        <taxon>Desulfobulbaceae</taxon>
        <taxon>Candidatus Electronema</taxon>
    </lineage>
</organism>
<dbReference type="GO" id="GO:0016799">
    <property type="term" value="F:hydrolase activity, hydrolyzing N-glycosyl compounds"/>
    <property type="evidence" value="ECO:0007669"/>
    <property type="project" value="InterPro"/>
</dbReference>
<dbReference type="SUPFAM" id="SSF53590">
    <property type="entry name" value="Nucleoside hydrolase"/>
    <property type="match status" value="1"/>
</dbReference>
<dbReference type="AlphaFoldDB" id="A0A521G4D2"/>
<dbReference type="PROSITE" id="PS51257">
    <property type="entry name" value="PROKAR_LIPOPROTEIN"/>
    <property type="match status" value="1"/>
</dbReference>
<dbReference type="EMBL" id="NQJD01000002">
    <property type="protein sequence ID" value="TAA75884.1"/>
    <property type="molecule type" value="Genomic_DNA"/>
</dbReference>
<reference evidence="3" key="1">
    <citation type="submission" date="2017-07" db="EMBL/GenBank/DDBJ databases">
        <title>The cable genome - Insights into the physiology and evolution of filamentous bacteria capable of sulfide oxidation via long distance electron transfer.</title>
        <authorList>
            <person name="Thorup C."/>
            <person name="Bjerg J.T."/>
            <person name="Schreiber L."/>
            <person name="Nielsen L.P."/>
            <person name="Kjeldsen K.U."/>
            <person name="Boesen T."/>
            <person name="Boggild A."/>
            <person name="Meysman F."/>
            <person name="Geelhoed J."/>
            <person name="Schramm A."/>
        </authorList>
    </citation>
    <scope>NUCLEOTIDE SEQUENCE [LARGE SCALE GENOMIC DNA]</scope>
    <source>
        <strain evidence="3">GS</strain>
    </source>
</reference>
<dbReference type="InterPro" id="IPR036452">
    <property type="entry name" value="Ribo_hydro-like"/>
</dbReference>
<dbReference type="InterPro" id="IPR001910">
    <property type="entry name" value="Inosine/uridine_hydrolase_dom"/>
</dbReference>
<feature type="signal peptide" evidence="1">
    <location>
        <begin position="1"/>
        <end position="25"/>
    </location>
</feature>
<protein>
    <submittedName>
        <fullName evidence="3">Inosine-uridine nucleoside N-ribohydrolase</fullName>
    </submittedName>
</protein>
<feature type="domain" description="Inosine/uridine-preferring nucleoside hydrolase" evidence="2">
    <location>
        <begin position="30"/>
        <end position="275"/>
    </location>
</feature>